<keyword evidence="9" id="KW-0119">Carbohydrate metabolism</keyword>
<evidence type="ECO:0000313" key="11">
    <source>
        <dbReference type="Proteomes" id="UP001381693"/>
    </source>
</evidence>
<sequence length="168" mass="18801">MCRLRAVMWALVGLTICTCIASVRWFLLSDRLGTAQRMPLTTPTAEAHSWSKIAREMKKRKTFVDRACPEDLWRVGGVLEGGSSGSGLTMPGEDPVMEELVSNPNMLSNLIVDDKNRILYCYVPKVACTNWKRMMLILMGGSNVTRPLSIPADSVHRKKVFTKLSELE</sequence>
<feature type="transmembrane region" description="Helical" evidence="9">
    <location>
        <begin position="6"/>
        <end position="27"/>
    </location>
</feature>
<dbReference type="GO" id="GO:0016051">
    <property type="term" value="P:carbohydrate biosynthetic process"/>
    <property type="evidence" value="ECO:0007669"/>
    <property type="project" value="InterPro"/>
</dbReference>
<proteinExistence type="inferred from homology"/>
<evidence type="ECO:0000256" key="1">
    <source>
        <dbReference type="ARBA" id="ARBA00004323"/>
    </source>
</evidence>
<keyword evidence="11" id="KW-1185">Reference proteome</keyword>
<organism evidence="10 11">
    <name type="scientific">Halocaridina rubra</name>
    <name type="common">Hawaiian red shrimp</name>
    <dbReference type="NCBI Taxonomy" id="373956"/>
    <lineage>
        <taxon>Eukaryota</taxon>
        <taxon>Metazoa</taxon>
        <taxon>Ecdysozoa</taxon>
        <taxon>Arthropoda</taxon>
        <taxon>Crustacea</taxon>
        <taxon>Multicrustacea</taxon>
        <taxon>Malacostraca</taxon>
        <taxon>Eumalacostraca</taxon>
        <taxon>Eucarida</taxon>
        <taxon>Decapoda</taxon>
        <taxon>Pleocyemata</taxon>
        <taxon>Caridea</taxon>
        <taxon>Atyoidea</taxon>
        <taxon>Atyidae</taxon>
        <taxon>Halocaridina</taxon>
    </lineage>
</organism>
<dbReference type="InterPro" id="IPR018011">
    <property type="entry name" value="Carb_sulfotrans_8-10"/>
</dbReference>
<keyword evidence="4 9" id="KW-0812">Transmembrane</keyword>
<dbReference type="InterPro" id="IPR005331">
    <property type="entry name" value="Sulfotransferase"/>
</dbReference>
<gene>
    <name evidence="10" type="primary">CHST11_2</name>
    <name evidence="10" type="ORF">SK128_019503</name>
</gene>
<keyword evidence="6 9" id="KW-0333">Golgi apparatus</keyword>
<reference evidence="10 11" key="1">
    <citation type="submission" date="2023-11" db="EMBL/GenBank/DDBJ databases">
        <title>Halocaridina rubra genome assembly.</title>
        <authorList>
            <person name="Smith C."/>
        </authorList>
    </citation>
    <scope>NUCLEOTIDE SEQUENCE [LARGE SCALE GENOMIC DNA]</scope>
    <source>
        <strain evidence="10">EP-1</strain>
        <tissue evidence="10">Whole</tissue>
    </source>
</reference>
<accession>A0AAN8WZN2</accession>
<comment type="subcellular location">
    <subcellularLocation>
        <location evidence="1 9">Golgi apparatus membrane</location>
        <topology evidence="1 9">Single-pass type II membrane protein</topology>
    </subcellularLocation>
</comment>
<evidence type="ECO:0000256" key="6">
    <source>
        <dbReference type="ARBA" id="ARBA00023034"/>
    </source>
</evidence>
<dbReference type="AlphaFoldDB" id="A0AAN8WZN2"/>
<keyword evidence="5 9" id="KW-1133">Transmembrane helix</keyword>
<keyword evidence="3 9" id="KW-0808">Transferase</keyword>
<dbReference type="GO" id="GO:0000139">
    <property type="term" value="C:Golgi membrane"/>
    <property type="evidence" value="ECO:0007669"/>
    <property type="project" value="UniProtKB-SubCell"/>
</dbReference>
<evidence type="ECO:0000256" key="5">
    <source>
        <dbReference type="ARBA" id="ARBA00022989"/>
    </source>
</evidence>
<evidence type="ECO:0000256" key="9">
    <source>
        <dbReference type="RuleBase" id="RU364020"/>
    </source>
</evidence>
<dbReference type="Proteomes" id="UP001381693">
    <property type="component" value="Unassembled WGS sequence"/>
</dbReference>
<evidence type="ECO:0000256" key="4">
    <source>
        <dbReference type="ARBA" id="ARBA00022692"/>
    </source>
</evidence>
<evidence type="ECO:0000256" key="3">
    <source>
        <dbReference type="ARBA" id="ARBA00022679"/>
    </source>
</evidence>
<evidence type="ECO:0000313" key="10">
    <source>
        <dbReference type="EMBL" id="KAK7074937.1"/>
    </source>
</evidence>
<feature type="non-terminal residue" evidence="10">
    <location>
        <position position="168"/>
    </location>
</feature>
<dbReference type="EC" id="2.8.2.-" evidence="9"/>
<name>A0AAN8WZN2_HALRR</name>
<comment type="caution">
    <text evidence="10">The sequence shown here is derived from an EMBL/GenBank/DDBJ whole genome shotgun (WGS) entry which is preliminary data.</text>
</comment>
<keyword evidence="8 9" id="KW-0325">Glycoprotein</keyword>
<keyword evidence="9" id="KW-0735">Signal-anchor</keyword>
<keyword evidence="7 9" id="KW-0472">Membrane</keyword>
<dbReference type="PANTHER" id="PTHR12137">
    <property type="entry name" value="CARBOHYDRATE SULFOTRANSFERASE"/>
    <property type="match status" value="1"/>
</dbReference>
<dbReference type="Pfam" id="PF03567">
    <property type="entry name" value="Sulfotransfer_2"/>
    <property type="match status" value="1"/>
</dbReference>
<evidence type="ECO:0000256" key="2">
    <source>
        <dbReference type="ARBA" id="ARBA00006339"/>
    </source>
</evidence>
<dbReference type="GO" id="GO:0008146">
    <property type="term" value="F:sulfotransferase activity"/>
    <property type="evidence" value="ECO:0007669"/>
    <property type="project" value="InterPro"/>
</dbReference>
<evidence type="ECO:0000256" key="7">
    <source>
        <dbReference type="ARBA" id="ARBA00023136"/>
    </source>
</evidence>
<evidence type="ECO:0000256" key="8">
    <source>
        <dbReference type="ARBA" id="ARBA00023180"/>
    </source>
</evidence>
<comment type="similarity">
    <text evidence="2 9">Belongs to the sulfotransferase 2 family.</text>
</comment>
<dbReference type="EMBL" id="JAXCGZ010011406">
    <property type="protein sequence ID" value="KAK7074937.1"/>
    <property type="molecule type" value="Genomic_DNA"/>
</dbReference>
<dbReference type="PANTHER" id="PTHR12137:SF54">
    <property type="entry name" value="CARBOHYDRATE SULFOTRANSFERASE"/>
    <property type="match status" value="1"/>
</dbReference>
<protein>
    <recommendedName>
        <fullName evidence="9">Carbohydrate sulfotransferase</fullName>
        <ecNumber evidence="9">2.8.2.-</ecNumber>
    </recommendedName>
</protein>